<evidence type="ECO:0000256" key="9">
    <source>
        <dbReference type="SAM" id="Phobius"/>
    </source>
</evidence>
<evidence type="ECO:0000256" key="5">
    <source>
        <dbReference type="ARBA" id="ARBA00022519"/>
    </source>
</evidence>
<dbReference type="Pfam" id="PF03739">
    <property type="entry name" value="LptF_LptG"/>
    <property type="match status" value="1"/>
</dbReference>
<reference evidence="10 11" key="1">
    <citation type="submission" date="2015-07" db="EMBL/GenBank/DDBJ databases">
        <title>Draft genome sequence of the Amantichitinum ursilacus IGB-41, a new chitin-degrading bacterium.</title>
        <authorList>
            <person name="Kirstahler P."/>
            <person name="Guenther M."/>
            <person name="Grumaz C."/>
            <person name="Rupp S."/>
            <person name="Zibek S."/>
            <person name="Sohn K."/>
        </authorList>
    </citation>
    <scope>NUCLEOTIDE SEQUENCE [LARGE SCALE GENOMIC DNA]</scope>
    <source>
        <strain evidence="10 11">IGB-41</strain>
    </source>
</reference>
<feature type="transmembrane region" description="Helical" evidence="9">
    <location>
        <begin position="101"/>
        <end position="125"/>
    </location>
</feature>
<dbReference type="AlphaFoldDB" id="A0A0N1JR54"/>
<evidence type="ECO:0000256" key="8">
    <source>
        <dbReference type="ARBA" id="ARBA00023136"/>
    </source>
</evidence>
<evidence type="ECO:0000256" key="6">
    <source>
        <dbReference type="ARBA" id="ARBA00022692"/>
    </source>
</evidence>
<keyword evidence="11" id="KW-1185">Reference proteome</keyword>
<feature type="transmembrane region" description="Helical" evidence="9">
    <location>
        <begin position="265"/>
        <end position="288"/>
    </location>
</feature>
<evidence type="ECO:0000256" key="4">
    <source>
        <dbReference type="ARBA" id="ARBA00022475"/>
    </source>
</evidence>
<proteinExistence type="predicted"/>
<keyword evidence="7 9" id="KW-1133">Transmembrane helix</keyword>
<dbReference type="InterPro" id="IPR005495">
    <property type="entry name" value="LptG/LptF_permease"/>
</dbReference>
<dbReference type="PANTHER" id="PTHR33529:SF7">
    <property type="entry name" value="LIPOPOLYSACCHARIDE EXPORT SYSTEM PERMEASE PROTEIN LPTF"/>
    <property type="match status" value="1"/>
</dbReference>
<dbReference type="GO" id="GO:0015920">
    <property type="term" value="P:lipopolysaccharide transport"/>
    <property type="evidence" value="ECO:0007669"/>
    <property type="project" value="TreeGrafter"/>
</dbReference>
<keyword evidence="8 9" id="KW-0472">Membrane</keyword>
<dbReference type="EMBL" id="LAQT01000038">
    <property type="protein sequence ID" value="KPC49137.1"/>
    <property type="molecule type" value="Genomic_DNA"/>
</dbReference>
<evidence type="ECO:0000256" key="3">
    <source>
        <dbReference type="ARBA" id="ARBA00022448"/>
    </source>
</evidence>
<dbReference type="OrthoDB" id="9778062at2"/>
<evidence type="ECO:0000256" key="1">
    <source>
        <dbReference type="ARBA" id="ARBA00004429"/>
    </source>
</evidence>
<dbReference type="GO" id="GO:0055085">
    <property type="term" value="P:transmembrane transport"/>
    <property type="evidence" value="ECO:0007669"/>
    <property type="project" value="InterPro"/>
</dbReference>
<protein>
    <recommendedName>
        <fullName evidence="2">Lipopolysaccharide export system permease protein LptF</fullName>
    </recommendedName>
</protein>
<dbReference type="STRING" id="857265.WG78_21495"/>
<keyword evidence="3" id="KW-0813">Transport</keyword>
<feature type="transmembrane region" description="Helical" evidence="9">
    <location>
        <begin position="60"/>
        <end position="80"/>
    </location>
</feature>
<organism evidence="10 11">
    <name type="scientific">Amantichitinum ursilacus</name>
    <dbReference type="NCBI Taxonomy" id="857265"/>
    <lineage>
        <taxon>Bacteria</taxon>
        <taxon>Pseudomonadati</taxon>
        <taxon>Pseudomonadota</taxon>
        <taxon>Betaproteobacteria</taxon>
        <taxon>Neisseriales</taxon>
        <taxon>Chitinibacteraceae</taxon>
        <taxon>Amantichitinum</taxon>
    </lineage>
</organism>
<dbReference type="RefSeq" id="WP_053939868.1">
    <property type="nucleotide sequence ID" value="NZ_LAQT01000038.1"/>
</dbReference>
<comment type="caution">
    <text evidence="10">The sequence shown here is derived from an EMBL/GenBank/DDBJ whole genome shotgun (WGS) entry which is preliminary data.</text>
</comment>
<evidence type="ECO:0000256" key="7">
    <source>
        <dbReference type="ARBA" id="ARBA00022989"/>
    </source>
</evidence>
<dbReference type="GO" id="GO:0043190">
    <property type="term" value="C:ATP-binding cassette (ABC) transporter complex"/>
    <property type="evidence" value="ECO:0007669"/>
    <property type="project" value="InterPro"/>
</dbReference>
<accession>A0A0N1JR54</accession>
<dbReference type="PANTHER" id="PTHR33529">
    <property type="entry name" value="SLR0882 PROTEIN-RELATED"/>
    <property type="match status" value="1"/>
</dbReference>
<keyword evidence="5" id="KW-0997">Cell inner membrane</keyword>
<sequence length="355" mass="39609">MLFRKSLIQEMTWVALAVFAVLLLLVMTTQVVRLLGQAAVGALASSAVWALMGFAAVRYLPILMSLMLFISVLATMTRLWRDNEMVIWFASGQSIKSFIRPVLEFSVPVVILIAILALVVSPWALQKGNEFREKTLSRQEVTQVAPGVFRESPQADRVYFIENFTGDTGQGNNVFVQMRKDKRLTVIVADKGGMFIDPMGERWLWLGKGHSYQGEPGKASYDAVAFDHAQLRVEASDRPTSSPSTQATPTLQLLGSKVPEKAAEMAWRLALPISAMILTLGAVPLAFFNPRGGRALNLIVAVFLYFLYYSMVNISQAWIADGRVSVWINMWPLHLLVAGIVIYLYVWRSRSRSMS</sequence>
<evidence type="ECO:0000313" key="10">
    <source>
        <dbReference type="EMBL" id="KPC49137.1"/>
    </source>
</evidence>
<keyword evidence="6 9" id="KW-0812">Transmembrane</keyword>
<gene>
    <name evidence="10" type="primary">lptF</name>
    <name evidence="10" type="ORF">WG78_21495</name>
</gene>
<comment type="subcellular location">
    <subcellularLocation>
        <location evidence="1">Cell inner membrane</location>
        <topology evidence="1">Multi-pass membrane protein</topology>
    </subcellularLocation>
</comment>
<feature type="transmembrane region" description="Helical" evidence="9">
    <location>
        <begin position="295"/>
        <end position="320"/>
    </location>
</feature>
<dbReference type="NCBIfam" id="TIGR04407">
    <property type="entry name" value="LptF_YjgP"/>
    <property type="match status" value="1"/>
</dbReference>
<dbReference type="Proteomes" id="UP000037939">
    <property type="component" value="Unassembled WGS sequence"/>
</dbReference>
<evidence type="ECO:0000256" key="2">
    <source>
        <dbReference type="ARBA" id="ARBA00014213"/>
    </source>
</evidence>
<keyword evidence="4" id="KW-1003">Cell membrane</keyword>
<name>A0A0N1JR54_9NEIS</name>
<evidence type="ECO:0000313" key="11">
    <source>
        <dbReference type="Proteomes" id="UP000037939"/>
    </source>
</evidence>
<feature type="transmembrane region" description="Helical" evidence="9">
    <location>
        <begin position="326"/>
        <end position="346"/>
    </location>
</feature>
<dbReference type="InterPro" id="IPR030922">
    <property type="entry name" value="LptF"/>
</dbReference>